<dbReference type="InterPro" id="IPR023772">
    <property type="entry name" value="DNA-bd_HTH_TetR-type_CS"/>
</dbReference>
<gene>
    <name evidence="6" type="ORF">G9U55_30365</name>
</gene>
<dbReference type="PRINTS" id="PR00455">
    <property type="entry name" value="HTHTETR"/>
</dbReference>
<dbReference type="SUPFAM" id="SSF46689">
    <property type="entry name" value="Homeodomain-like"/>
    <property type="match status" value="1"/>
</dbReference>
<dbReference type="InterPro" id="IPR050109">
    <property type="entry name" value="HTH-type_TetR-like_transc_reg"/>
</dbReference>
<protein>
    <submittedName>
        <fullName evidence="6">TetR family transcriptional regulator</fullName>
    </submittedName>
</protein>
<evidence type="ECO:0000259" key="5">
    <source>
        <dbReference type="PROSITE" id="PS50977"/>
    </source>
</evidence>
<dbReference type="EMBL" id="CP049946">
    <property type="protein sequence ID" value="QRF06483.1"/>
    <property type="molecule type" value="Genomic_DNA"/>
</dbReference>
<dbReference type="PANTHER" id="PTHR30055:SF234">
    <property type="entry name" value="HTH-TYPE TRANSCRIPTIONAL REGULATOR BETI"/>
    <property type="match status" value="1"/>
</dbReference>
<dbReference type="Pfam" id="PF00440">
    <property type="entry name" value="TetR_N"/>
    <property type="match status" value="1"/>
</dbReference>
<dbReference type="PROSITE" id="PS50977">
    <property type="entry name" value="HTH_TETR_2"/>
    <property type="match status" value="1"/>
</dbReference>
<dbReference type="InterPro" id="IPR001647">
    <property type="entry name" value="HTH_TetR"/>
</dbReference>
<name>A0ABX7EPI0_9ACTN</name>
<dbReference type="SUPFAM" id="SSF48498">
    <property type="entry name" value="Tetracyclin repressor-like, C-terminal domain"/>
    <property type="match status" value="1"/>
</dbReference>
<keyword evidence="1" id="KW-0805">Transcription regulation</keyword>
<accession>A0ABX7EPI0</accession>
<dbReference type="PROSITE" id="PS01081">
    <property type="entry name" value="HTH_TETR_1"/>
    <property type="match status" value="1"/>
</dbReference>
<dbReference type="InterPro" id="IPR036271">
    <property type="entry name" value="Tet_transcr_reg_TetR-rel_C_sf"/>
</dbReference>
<organism evidence="6 7">
    <name type="scientific">Streptomyces koyangensis</name>
    <dbReference type="NCBI Taxonomy" id="188770"/>
    <lineage>
        <taxon>Bacteria</taxon>
        <taxon>Bacillati</taxon>
        <taxon>Actinomycetota</taxon>
        <taxon>Actinomycetes</taxon>
        <taxon>Kitasatosporales</taxon>
        <taxon>Streptomycetaceae</taxon>
        <taxon>Streptomyces</taxon>
        <taxon>Streptomyces aurantiacus group</taxon>
    </lineage>
</organism>
<geneLocation type="plasmid" evidence="6 7">
    <name>unnamed</name>
</geneLocation>
<keyword evidence="2 4" id="KW-0238">DNA-binding</keyword>
<evidence type="ECO:0000313" key="7">
    <source>
        <dbReference type="Proteomes" id="UP000596311"/>
    </source>
</evidence>
<evidence type="ECO:0000256" key="1">
    <source>
        <dbReference type="ARBA" id="ARBA00023015"/>
    </source>
</evidence>
<evidence type="ECO:0000256" key="4">
    <source>
        <dbReference type="PROSITE-ProRule" id="PRU00335"/>
    </source>
</evidence>
<sequence>MVKQERAARTRQALIRSAAEVFAEQGFARASVSAISLRAGVSNGALHFHFASKGALADAVQQEAVGAMRRMTASAEAVGGPLQAVVEATHGLVRQLGEDAVLRAGFSLCGRPEGGPGPADAARGVSPRREWQTWVEEMLGRAEAEALLAHGVSPRGAAEAIVAATVGFEVLGGQDRSWLDAGTVTRFWELMLPPLSAPR</sequence>
<proteinExistence type="predicted"/>
<feature type="domain" description="HTH tetR-type" evidence="5">
    <location>
        <begin position="8"/>
        <end position="68"/>
    </location>
</feature>
<keyword evidence="7" id="KW-1185">Reference proteome</keyword>
<keyword evidence="3" id="KW-0804">Transcription</keyword>
<dbReference type="PANTHER" id="PTHR30055">
    <property type="entry name" value="HTH-TYPE TRANSCRIPTIONAL REGULATOR RUTR"/>
    <property type="match status" value="1"/>
</dbReference>
<dbReference type="Proteomes" id="UP000596311">
    <property type="component" value="Plasmid unnamed"/>
</dbReference>
<evidence type="ECO:0000313" key="6">
    <source>
        <dbReference type="EMBL" id="QRF06483.1"/>
    </source>
</evidence>
<dbReference type="Gene3D" id="1.10.357.10">
    <property type="entry name" value="Tetracycline Repressor, domain 2"/>
    <property type="match status" value="1"/>
</dbReference>
<dbReference type="NCBIfam" id="NF041196">
    <property type="entry name" value="ScbR_bind_reg"/>
    <property type="match status" value="1"/>
</dbReference>
<feature type="DNA-binding region" description="H-T-H motif" evidence="4">
    <location>
        <begin position="31"/>
        <end position="50"/>
    </location>
</feature>
<dbReference type="InterPro" id="IPR009057">
    <property type="entry name" value="Homeodomain-like_sf"/>
</dbReference>
<evidence type="ECO:0000256" key="3">
    <source>
        <dbReference type="ARBA" id="ARBA00023163"/>
    </source>
</evidence>
<keyword evidence="6" id="KW-0614">Plasmid</keyword>
<evidence type="ECO:0000256" key="2">
    <source>
        <dbReference type="ARBA" id="ARBA00023125"/>
    </source>
</evidence>
<reference evidence="6 7" key="1">
    <citation type="submission" date="2020-03" db="EMBL/GenBank/DDBJ databases">
        <title>Genome mining and metabolic profiling illuminate the polycyclic tetramate macrolactams from Streptomyces koyangensis SCSIO 5802.</title>
        <authorList>
            <person name="Ding W."/>
        </authorList>
    </citation>
    <scope>NUCLEOTIDE SEQUENCE [LARGE SCALE GENOMIC DNA]</scope>
    <source>
        <strain evidence="6 7">SCSIO 5802</strain>
        <plasmid evidence="6 7">unnamed</plasmid>
    </source>
</reference>
<dbReference type="InterPro" id="IPR047923">
    <property type="entry name" value="ArpA-like"/>
</dbReference>